<feature type="region of interest" description="Disordered" evidence="1">
    <location>
        <begin position="237"/>
        <end position="284"/>
    </location>
</feature>
<dbReference type="EMBL" id="ML119716">
    <property type="protein sequence ID" value="RPA78040.1"/>
    <property type="molecule type" value="Genomic_DNA"/>
</dbReference>
<protein>
    <submittedName>
        <fullName evidence="2">Uncharacterized protein</fullName>
    </submittedName>
</protein>
<feature type="compositionally biased region" description="Basic and acidic residues" evidence="1">
    <location>
        <begin position="272"/>
        <end position="284"/>
    </location>
</feature>
<accession>A0A3N4I1Q6</accession>
<proteinExistence type="predicted"/>
<gene>
    <name evidence="2" type="ORF">BJ508DRAFT_309533</name>
</gene>
<sequence>MKPPDNMELNEYGYEVVYGHESLYGSGSLYDTMDDHAHGPSYAPSSARSHGSSHAFSHASFHASLYTSCYVAAPANGLPQALAYPHSTGLVHAPAHTAGKHTSGPVNAPAAGNYTSVPVPVHQVQAETATPTRNVSAALNPAVPARLRADYLIPMALQSSGFPGSKHRERLLAVLESARAEAQSEEAAMAEAAPVAAQIYPQLLVMNSAEDLAYWQGPAGEPLVHSRKRSHIRTDRFRAASNETGAAGNGEEDNGFEASDGYFDSENDKDEEEAKGGKREKMHGEAGQTFLDTYKEPLANVFGPVISSSRQRTAGEYEGYMIQIKKCVYLQHVPGSDSARKVYDLKNAGGLDKKRSFYVKFTGEEVLVLEAVAKEYKADNDLVPYGVNEWRTVSEKSLKRAQKRAYKQGGRYGELDRQLDINMIALYKKARRREHLSEEELAVLEYGRVVRKAIGAKSIREMKDGLSEDVQIKKQPLLNISRKEKAEYVPAALMEPPEARRDALRTC</sequence>
<dbReference type="Proteomes" id="UP000275078">
    <property type="component" value="Unassembled WGS sequence"/>
</dbReference>
<name>A0A3N4I1Q6_ASCIM</name>
<evidence type="ECO:0000256" key="1">
    <source>
        <dbReference type="SAM" id="MobiDB-lite"/>
    </source>
</evidence>
<keyword evidence="3" id="KW-1185">Reference proteome</keyword>
<organism evidence="2 3">
    <name type="scientific">Ascobolus immersus RN42</name>
    <dbReference type="NCBI Taxonomy" id="1160509"/>
    <lineage>
        <taxon>Eukaryota</taxon>
        <taxon>Fungi</taxon>
        <taxon>Dikarya</taxon>
        <taxon>Ascomycota</taxon>
        <taxon>Pezizomycotina</taxon>
        <taxon>Pezizomycetes</taxon>
        <taxon>Pezizales</taxon>
        <taxon>Ascobolaceae</taxon>
        <taxon>Ascobolus</taxon>
    </lineage>
</organism>
<dbReference type="AlphaFoldDB" id="A0A3N4I1Q6"/>
<evidence type="ECO:0000313" key="3">
    <source>
        <dbReference type="Proteomes" id="UP000275078"/>
    </source>
</evidence>
<evidence type="ECO:0000313" key="2">
    <source>
        <dbReference type="EMBL" id="RPA78040.1"/>
    </source>
</evidence>
<reference evidence="2 3" key="1">
    <citation type="journal article" date="2018" name="Nat. Ecol. Evol.">
        <title>Pezizomycetes genomes reveal the molecular basis of ectomycorrhizal truffle lifestyle.</title>
        <authorList>
            <person name="Murat C."/>
            <person name="Payen T."/>
            <person name="Noel B."/>
            <person name="Kuo A."/>
            <person name="Morin E."/>
            <person name="Chen J."/>
            <person name="Kohler A."/>
            <person name="Krizsan K."/>
            <person name="Balestrini R."/>
            <person name="Da Silva C."/>
            <person name="Montanini B."/>
            <person name="Hainaut M."/>
            <person name="Levati E."/>
            <person name="Barry K.W."/>
            <person name="Belfiori B."/>
            <person name="Cichocki N."/>
            <person name="Clum A."/>
            <person name="Dockter R.B."/>
            <person name="Fauchery L."/>
            <person name="Guy J."/>
            <person name="Iotti M."/>
            <person name="Le Tacon F."/>
            <person name="Lindquist E.A."/>
            <person name="Lipzen A."/>
            <person name="Malagnac F."/>
            <person name="Mello A."/>
            <person name="Molinier V."/>
            <person name="Miyauchi S."/>
            <person name="Poulain J."/>
            <person name="Riccioni C."/>
            <person name="Rubini A."/>
            <person name="Sitrit Y."/>
            <person name="Splivallo R."/>
            <person name="Traeger S."/>
            <person name="Wang M."/>
            <person name="Zifcakova L."/>
            <person name="Wipf D."/>
            <person name="Zambonelli A."/>
            <person name="Paolocci F."/>
            <person name="Nowrousian M."/>
            <person name="Ottonello S."/>
            <person name="Baldrian P."/>
            <person name="Spatafora J.W."/>
            <person name="Henrissat B."/>
            <person name="Nagy L.G."/>
            <person name="Aury J.M."/>
            <person name="Wincker P."/>
            <person name="Grigoriev I.V."/>
            <person name="Bonfante P."/>
            <person name="Martin F.M."/>
        </authorList>
    </citation>
    <scope>NUCLEOTIDE SEQUENCE [LARGE SCALE GENOMIC DNA]</scope>
    <source>
        <strain evidence="2 3">RN42</strain>
    </source>
</reference>